<dbReference type="NCBIfam" id="NF001241">
    <property type="entry name" value="PRK00216.1-2"/>
    <property type="match status" value="1"/>
</dbReference>
<dbReference type="NCBIfam" id="TIGR01934">
    <property type="entry name" value="MenG_MenH_UbiE"/>
    <property type="match status" value="1"/>
</dbReference>
<protein>
    <recommendedName>
        <fullName evidence="4">Demethylmenaquinone methyltransferase</fullName>
        <ecNumber evidence="4">2.1.1.163</ecNumber>
    </recommendedName>
</protein>
<sequence length="236" mass="25469">MTRAELDKKPTDVAAMFDGIAGRYDLLNDVLSLGQDRIWRRAVVRAVEAYSGELVLDLAAGTGTSSEPFTAKGARVIACDFSLGMLQVGAERRGGASRRGVTVVAGDALRLPFADETFDAVTISFGLRNVNDVDQALRELLRVTGVGGRLVICEFGHIPVGVLDKAYSACLRSALPAVARRFTSNADAYAYLSESIADWPDQRALAGRLQEAGWSEVAWRNLSMGAVALHRGVRRR</sequence>
<evidence type="ECO:0000256" key="4">
    <source>
        <dbReference type="HAMAP-Rule" id="MF_01813"/>
    </source>
</evidence>
<dbReference type="GO" id="GO:0009234">
    <property type="term" value="P:menaquinone biosynthetic process"/>
    <property type="evidence" value="ECO:0007669"/>
    <property type="project" value="UniProtKB-UniRule"/>
</dbReference>
<dbReference type="UniPathway" id="UPA00079">
    <property type="reaction ID" value="UER00169"/>
</dbReference>
<name>A0A852U329_9ACTN</name>
<comment type="similarity">
    <text evidence="4">Belongs to the class I-like SAM-binding methyltransferase superfamily. MenG/UbiE family.</text>
</comment>
<comment type="pathway">
    <text evidence="4">Quinol/quinone metabolism; menaquinone biosynthesis; menaquinol from 1,4-dihydroxy-2-naphthoate: step 2/2.</text>
</comment>
<dbReference type="AlphaFoldDB" id="A0A852U329"/>
<dbReference type="GO" id="GO:0032259">
    <property type="term" value="P:methylation"/>
    <property type="evidence" value="ECO:0007669"/>
    <property type="project" value="UniProtKB-KW"/>
</dbReference>
<dbReference type="PANTHER" id="PTHR43591">
    <property type="entry name" value="METHYLTRANSFERASE"/>
    <property type="match status" value="1"/>
</dbReference>
<feature type="binding site" evidence="4">
    <location>
        <position position="124"/>
    </location>
    <ligand>
        <name>S-adenosyl-L-methionine</name>
        <dbReference type="ChEBI" id="CHEBI:59789"/>
    </ligand>
</feature>
<dbReference type="PROSITE" id="PS01183">
    <property type="entry name" value="UBIE_1"/>
    <property type="match status" value="1"/>
</dbReference>
<comment type="caution">
    <text evidence="5">The sequence shown here is derived from an EMBL/GenBank/DDBJ whole genome shotgun (WGS) entry which is preliminary data.</text>
</comment>
<dbReference type="CDD" id="cd02440">
    <property type="entry name" value="AdoMet_MTases"/>
    <property type="match status" value="1"/>
</dbReference>
<feature type="binding site" evidence="4">
    <location>
        <position position="62"/>
    </location>
    <ligand>
        <name>S-adenosyl-L-methionine</name>
        <dbReference type="ChEBI" id="CHEBI:59789"/>
    </ligand>
</feature>
<dbReference type="PANTHER" id="PTHR43591:SF24">
    <property type="entry name" value="2-METHOXY-6-POLYPRENYL-1,4-BENZOQUINOL METHYLASE, MITOCHONDRIAL"/>
    <property type="match status" value="1"/>
</dbReference>
<feature type="binding site" evidence="4">
    <location>
        <position position="80"/>
    </location>
    <ligand>
        <name>S-adenosyl-L-methionine</name>
        <dbReference type="ChEBI" id="CHEBI:59789"/>
    </ligand>
</feature>
<evidence type="ECO:0000256" key="1">
    <source>
        <dbReference type="ARBA" id="ARBA00022603"/>
    </source>
</evidence>
<evidence type="ECO:0000313" key="5">
    <source>
        <dbReference type="EMBL" id="NYE49915.1"/>
    </source>
</evidence>
<dbReference type="InterPro" id="IPR004033">
    <property type="entry name" value="UbiE/COQ5_MeTrFase"/>
</dbReference>
<reference evidence="5 6" key="1">
    <citation type="submission" date="2020-07" db="EMBL/GenBank/DDBJ databases">
        <title>Sequencing the genomes of 1000 actinobacteria strains.</title>
        <authorList>
            <person name="Klenk H.-P."/>
        </authorList>
    </citation>
    <scope>NUCLEOTIDE SEQUENCE [LARGE SCALE GENOMIC DNA]</scope>
    <source>
        <strain evidence="5 6">CXB654</strain>
    </source>
</reference>
<comment type="function">
    <text evidence="4">Methyltransferase required for the conversion of demethylmenaquinol (DMKH2) to menaquinol (MKH2).</text>
</comment>
<dbReference type="HAMAP" id="MF_01813">
    <property type="entry name" value="MenG_UbiE_methyltr"/>
    <property type="match status" value="1"/>
</dbReference>
<keyword evidence="4" id="KW-0474">Menaquinone biosynthesis</keyword>
<keyword evidence="1 4" id="KW-0489">Methyltransferase</keyword>
<comment type="catalytic activity">
    <reaction evidence="4">
        <text>a 2-demethylmenaquinol + S-adenosyl-L-methionine = a menaquinol + S-adenosyl-L-homocysteine + H(+)</text>
        <dbReference type="Rhea" id="RHEA:42640"/>
        <dbReference type="Rhea" id="RHEA-COMP:9539"/>
        <dbReference type="Rhea" id="RHEA-COMP:9563"/>
        <dbReference type="ChEBI" id="CHEBI:15378"/>
        <dbReference type="ChEBI" id="CHEBI:18151"/>
        <dbReference type="ChEBI" id="CHEBI:55437"/>
        <dbReference type="ChEBI" id="CHEBI:57856"/>
        <dbReference type="ChEBI" id="CHEBI:59789"/>
        <dbReference type="EC" id="2.1.1.163"/>
    </reaction>
</comment>
<dbReference type="InterPro" id="IPR023576">
    <property type="entry name" value="UbiE/COQ5_MeTrFase_CS"/>
</dbReference>
<dbReference type="SUPFAM" id="SSF53335">
    <property type="entry name" value="S-adenosyl-L-methionine-dependent methyltransferases"/>
    <property type="match status" value="1"/>
</dbReference>
<keyword evidence="6" id="KW-1185">Reference proteome</keyword>
<evidence type="ECO:0000256" key="2">
    <source>
        <dbReference type="ARBA" id="ARBA00022679"/>
    </source>
</evidence>
<organism evidence="5 6">
    <name type="scientific">Spinactinospora alkalitolerans</name>
    <dbReference type="NCBI Taxonomy" id="687207"/>
    <lineage>
        <taxon>Bacteria</taxon>
        <taxon>Bacillati</taxon>
        <taxon>Actinomycetota</taxon>
        <taxon>Actinomycetes</taxon>
        <taxon>Streptosporangiales</taxon>
        <taxon>Nocardiopsidaceae</taxon>
        <taxon>Spinactinospora</taxon>
    </lineage>
</organism>
<proteinExistence type="inferred from homology"/>
<evidence type="ECO:0000313" key="6">
    <source>
        <dbReference type="Proteomes" id="UP000589036"/>
    </source>
</evidence>
<dbReference type="PROSITE" id="PS51608">
    <property type="entry name" value="SAM_MT_UBIE"/>
    <property type="match status" value="1"/>
</dbReference>
<dbReference type="GO" id="GO:0043770">
    <property type="term" value="F:demethylmenaquinone methyltransferase activity"/>
    <property type="evidence" value="ECO:0007669"/>
    <property type="project" value="UniProtKB-UniRule"/>
</dbReference>
<evidence type="ECO:0000256" key="3">
    <source>
        <dbReference type="ARBA" id="ARBA00022691"/>
    </source>
</evidence>
<gene>
    <name evidence="4" type="primary">menG</name>
    <name evidence="5" type="ORF">HDA32_005035</name>
</gene>
<keyword evidence="3 4" id="KW-0949">S-adenosyl-L-methionine</keyword>
<dbReference type="InterPro" id="IPR029063">
    <property type="entry name" value="SAM-dependent_MTases_sf"/>
</dbReference>
<dbReference type="Proteomes" id="UP000589036">
    <property type="component" value="Unassembled WGS sequence"/>
</dbReference>
<dbReference type="Pfam" id="PF01209">
    <property type="entry name" value="Ubie_methyltran"/>
    <property type="match status" value="1"/>
</dbReference>
<dbReference type="EC" id="2.1.1.163" evidence="4"/>
<accession>A0A852U329</accession>
<dbReference type="RefSeq" id="WP_179645490.1">
    <property type="nucleotide sequence ID" value="NZ_BAAAYY010000048.1"/>
</dbReference>
<feature type="binding site" evidence="4">
    <location>
        <begin position="107"/>
        <end position="108"/>
    </location>
    <ligand>
        <name>S-adenosyl-L-methionine</name>
        <dbReference type="ChEBI" id="CHEBI:59789"/>
    </ligand>
</feature>
<dbReference type="Gene3D" id="3.40.50.150">
    <property type="entry name" value="Vaccinia Virus protein VP39"/>
    <property type="match status" value="1"/>
</dbReference>
<dbReference type="EMBL" id="JACCCC010000001">
    <property type="protein sequence ID" value="NYE49915.1"/>
    <property type="molecule type" value="Genomic_DNA"/>
</dbReference>
<keyword evidence="2 4" id="KW-0808">Transferase</keyword>